<evidence type="ECO:0000259" key="1">
    <source>
        <dbReference type="Pfam" id="PF05618"/>
    </source>
</evidence>
<dbReference type="GO" id="GO:0008233">
    <property type="term" value="F:peptidase activity"/>
    <property type="evidence" value="ECO:0007669"/>
    <property type="project" value="UniProtKB-KW"/>
</dbReference>
<dbReference type="PANTHER" id="PTHR38037:SF2">
    <property type="entry name" value="ATP-DEPENDENT ZINC PROTEASE DOMAIN-CONTAINING PROTEIN-RELATED"/>
    <property type="match status" value="1"/>
</dbReference>
<dbReference type="Proteomes" id="UP000309389">
    <property type="component" value="Unassembled WGS sequence"/>
</dbReference>
<dbReference type="InterPro" id="IPR008503">
    <property type="entry name" value="Asp_endopeptidase"/>
</dbReference>
<evidence type="ECO:0000313" key="2">
    <source>
        <dbReference type="EMBL" id="TIX51166.1"/>
    </source>
</evidence>
<dbReference type="InterPro" id="IPR021109">
    <property type="entry name" value="Peptidase_aspartic_dom_sf"/>
</dbReference>
<dbReference type="AlphaFoldDB" id="A0A4T3F1X0"/>
<protein>
    <submittedName>
        <fullName evidence="2">ATP-dependent zinc protease</fullName>
    </submittedName>
</protein>
<dbReference type="Pfam" id="PF05618">
    <property type="entry name" value="Zn_protease"/>
    <property type="match status" value="1"/>
</dbReference>
<name>A0A4T3F1X0_9SPHN</name>
<keyword evidence="2" id="KW-0378">Hydrolase</keyword>
<reference evidence="2 3" key="1">
    <citation type="submission" date="2019-04" db="EMBL/GenBank/DDBJ databases">
        <title>Altererythrobacter aquimixticola sp. nov., isolated from sediment of junction between the ocean and a freshwater spring.</title>
        <authorList>
            <person name="Yoon J.-H."/>
        </authorList>
    </citation>
    <scope>NUCLEOTIDE SEQUENCE [LARGE SCALE GENOMIC DNA]</scope>
    <source>
        <strain evidence="2 3">SSKS-13</strain>
    </source>
</reference>
<dbReference type="GO" id="GO:0006508">
    <property type="term" value="P:proteolysis"/>
    <property type="evidence" value="ECO:0007669"/>
    <property type="project" value="UniProtKB-KW"/>
</dbReference>
<feature type="domain" description="Retropepsin-like aspartic endopeptidase" evidence="1">
    <location>
        <begin position="15"/>
        <end position="149"/>
    </location>
</feature>
<organism evidence="2 3">
    <name type="scientific">Alteraurantiacibacter aquimixticola</name>
    <dbReference type="NCBI Taxonomy" id="2489173"/>
    <lineage>
        <taxon>Bacteria</taxon>
        <taxon>Pseudomonadati</taxon>
        <taxon>Pseudomonadota</taxon>
        <taxon>Alphaproteobacteria</taxon>
        <taxon>Sphingomonadales</taxon>
        <taxon>Erythrobacteraceae</taxon>
        <taxon>Alteraurantiacibacter</taxon>
    </lineage>
</organism>
<dbReference type="PANTHER" id="PTHR38037">
    <property type="entry name" value="ZN_PROTEASE DOMAIN-CONTAINING PROTEIN"/>
    <property type="match status" value="1"/>
</dbReference>
<gene>
    <name evidence="2" type="ORF">E5222_01440</name>
</gene>
<keyword evidence="2" id="KW-0645">Protease</keyword>
<evidence type="ECO:0000313" key="3">
    <source>
        <dbReference type="Proteomes" id="UP000309389"/>
    </source>
</evidence>
<dbReference type="RefSeq" id="WP_136691817.1">
    <property type="nucleotide sequence ID" value="NZ_SSHH01000001.1"/>
</dbReference>
<accession>A0A4T3F1X0</accession>
<keyword evidence="3" id="KW-1185">Reference proteome</keyword>
<sequence length="153" mass="17113">MQKKPGKRSAQPVMVIGWLEYVSLPDLGLSELKAKIDTGARTSALHAQDVERFENDGEDWVRFRSVHEDGSVSNVVECPVHDVREIRNTGGVPEERIIIRTKFCIADRCWSVDVSLADRTNMTFDLIVGRTALKNHGIAVHTQKAYLAQAQQA</sequence>
<dbReference type="SUPFAM" id="SSF50630">
    <property type="entry name" value="Acid proteases"/>
    <property type="match status" value="1"/>
</dbReference>
<proteinExistence type="predicted"/>
<dbReference type="OrthoDB" id="9782977at2"/>
<dbReference type="Gene3D" id="2.40.70.10">
    <property type="entry name" value="Acid Proteases"/>
    <property type="match status" value="1"/>
</dbReference>
<dbReference type="EMBL" id="SSHH01000001">
    <property type="protein sequence ID" value="TIX51166.1"/>
    <property type="molecule type" value="Genomic_DNA"/>
</dbReference>
<comment type="caution">
    <text evidence="2">The sequence shown here is derived from an EMBL/GenBank/DDBJ whole genome shotgun (WGS) entry which is preliminary data.</text>
</comment>